<dbReference type="Gene3D" id="1.20.1280.290">
    <property type="match status" value="2"/>
</dbReference>
<dbReference type="SMART" id="SM00679">
    <property type="entry name" value="CTNS"/>
    <property type="match status" value="2"/>
</dbReference>
<reference evidence="6" key="1">
    <citation type="submission" date="2022-08" db="EMBL/GenBank/DDBJ databases">
        <authorList>
            <consortium name="DOE Joint Genome Institute"/>
            <person name="Min B."/>
            <person name="Riley R."/>
            <person name="Sierra-Patev S."/>
            <person name="Naranjo-Ortiz M."/>
            <person name="Looney B."/>
            <person name="Konkel Z."/>
            <person name="Slot J.C."/>
            <person name="Sakamoto Y."/>
            <person name="Steenwyk J.L."/>
            <person name="Rokas A."/>
            <person name="Carro J."/>
            <person name="Camarero S."/>
            <person name="Ferreira P."/>
            <person name="Molpeceres G."/>
            <person name="Ruiz-Duenas F.J."/>
            <person name="Serrano A."/>
            <person name="Henrissat B."/>
            <person name="Drula E."/>
            <person name="Hughes K.W."/>
            <person name="Mata J.L."/>
            <person name="Ishikawa N.K."/>
            <person name="Vargas-Isla R."/>
            <person name="Ushijima S."/>
            <person name="Smith C.A."/>
            <person name="Ahrendt S."/>
            <person name="Andreopoulos W."/>
            <person name="He G."/>
            <person name="Labutti K."/>
            <person name="Lipzen A."/>
            <person name="Ng V."/>
            <person name="Sandor L."/>
            <person name="Barry K."/>
            <person name="Martinez A.T."/>
            <person name="Xiao Y."/>
            <person name="Gibbons J.G."/>
            <person name="Terashima K."/>
            <person name="Hibbett D.S."/>
            <person name="Grigoriev I.V."/>
        </authorList>
    </citation>
    <scope>NUCLEOTIDE SEQUENCE</scope>
    <source>
        <strain evidence="6">TFB10291</strain>
    </source>
</reference>
<feature type="transmembrane region" description="Helical" evidence="5">
    <location>
        <begin position="37"/>
        <end position="60"/>
    </location>
</feature>
<feature type="transmembrane region" description="Helical" evidence="5">
    <location>
        <begin position="209"/>
        <end position="228"/>
    </location>
</feature>
<keyword evidence="2 5" id="KW-0812">Transmembrane</keyword>
<feature type="transmembrane region" description="Helical" evidence="5">
    <location>
        <begin position="6"/>
        <end position="25"/>
    </location>
</feature>
<feature type="transmembrane region" description="Helical" evidence="5">
    <location>
        <begin position="109"/>
        <end position="130"/>
    </location>
</feature>
<evidence type="ECO:0000313" key="7">
    <source>
        <dbReference type="Proteomes" id="UP001163798"/>
    </source>
</evidence>
<keyword evidence="4 5" id="KW-0472">Membrane</keyword>
<dbReference type="Pfam" id="PF04193">
    <property type="entry name" value="PQ-loop"/>
    <property type="match status" value="2"/>
</dbReference>
<evidence type="ECO:0000256" key="3">
    <source>
        <dbReference type="ARBA" id="ARBA00022989"/>
    </source>
</evidence>
<keyword evidence="7" id="KW-1185">Reference proteome</keyword>
<gene>
    <name evidence="6" type="ORF">GGU10DRAFT_349490</name>
</gene>
<evidence type="ECO:0000313" key="6">
    <source>
        <dbReference type="EMBL" id="KAJ3787192.1"/>
    </source>
</evidence>
<comment type="subcellular location">
    <subcellularLocation>
        <location evidence="1">Membrane</location>
        <topology evidence="1">Multi-pass membrane protein</topology>
    </subcellularLocation>
</comment>
<organism evidence="6 7">
    <name type="scientific">Lentinula aff. detonsa</name>
    <dbReference type="NCBI Taxonomy" id="2804958"/>
    <lineage>
        <taxon>Eukaryota</taxon>
        <taxon>Fungi</taxon>
        <taxon>Dikarya</taxon>
        <taxon>Basidiomycota</taxon>
        <taxon>Agaricomycotina</taxon>
        <taxon>Agaricomycetes</taxon>
        <taxon>Agaricomycetidae</taxon>
        <taxon>Agaricales</taxon>
        <taxon>Marasmiineae</taxon>
        <taxon>Omphalotaceae</taxon>
        <taxon>Lentinula</taxon>
    </lineage>
</organism>
<keyword evidence="3 5" id="KW-1133">Transmembrane helix</keyword>
<dbReference type="PANTHER" id="PTHR16201:SF37">
    <property type="entry name" value="PQ-LOOP REPEAT-CONTAINING PROTEIN"/>
    <property type="match status" value="1"/>
</dbReference>
<accession>A0AA38L5E1</accession>
<dbReference type="Proteomes" id="UP001163798">
    <property type="component" value="Unassembled WGS sequence"/>
</dbReference>
<evidence type="ECO:0000256" key="2">
    <source>
        <dbReference type="ARBA" id="ARBA00022692"/>
    </source>
</evidence>
<name>A0AA38L5E1_9AGAR</name>
<sequence>MPINAIAENVFGTLGTVCWMVQLFPQIYKSYQEKNTVGLSDLMILSWALGGVFLGIYAVVQNLNIPLIMQPQIFGTLSVICWAQLITFDHFFSTQCQYYRRHWSPFKTIIVGISLWFVFGGFEAGMVYALRSPAYDHGNKHAESAIFFFGIMSTVVITGALVPQYYQIYKYKEVVGLSIPCMTIDLLGGVFSDLSLIFRPGSFNVLAGITYSLVVVTDGVVIVAAVILNPRARQARRRTMVEMEQNTGQPTTMEDRALSTSPLTSVVVMTGDEVAEDHVLDRDKVQA</sequence>
<evidence type="ECO:0000256" key="4">
    <source>
        <dbReference type="ARBA" id="ARBA00023136"/>
    </source>
</evidence>
<dbReference type="EMBL" id="MU793297">
    <property type="protein sequence ID" value="KAJ3787192.1"/>
    <property type="molecule type" value="Genomic_DNA"/>
</dbReference>
<feature type="transmembrane region" description="Helical" evidence="5">
    <location>
        <begin position="174"/>
        <end position="197"/>
    </location>
</feature>
<comment type="caution">
    <text evidence="6">The sequence shown here is derived from an EMBL/GenBank/DDBJ whole genome shotgun (WGS) entry which is preliminary data.</text>
</comment>
<dbReference type="GO" id="GO:0016020">
    <property type="term" value="C:membrane"/>
    <property type="evidence" value="ECO:0007669"/>
    <property type="project" value="UniProtKB-SubCell"/>
</dbReference>
<dbReference type="PANTHER" id="PTHR16201">
    <property type="entry name" value="SEVEN TRANSMEMBRANE PROTEIN 1-RELATED"/>
    <property type="match status" value="1"/>
</dbReference>
<proteinExistence type="predicted"/>
<dbReference type="InterPro" id="IPR051415">
    <property type="entry name" value="LAAT-1"/>
</dbReference>
<evidence type="ECO:0000256" key="1">
    <source>
        <dbReference type="ARBA" id="ARBA00004141"/>
    </source>
</evidence>
<feature type="transmembrane region" description="Helical" evidence="5">
    <location>
        <begin position="142"/>
        <end position="162"/>
    </location>
</feature>
<protein>
    <submittedName>
        <fullName evidence="6">PQ loop repeat-domain-containing protein</fullName>
    </submittedName>
</protein>
<dbReference type="AlphaFoldDB" id="A0AA38L5E1"/>
<dbReference type="InterPro" id="IPR006603">
    <property type="entry name" value="PQ-loop_rpt"/>
</dbReference>
<evidence type="ECO:0000256" key="5">
    <source>
        <dbReference type="SAM" id="Phobius"/>
    </source>
</evidence>